<dbReference type="PANTHER" id="PTHR43776">
    <property type="entry name" value="TRANSPORT ATP-BINDING PROTEIN"/>
    <property type="match status" value="1"/>
</dbReference>
<dbReference type="Proteomes" id="UP000266895">
    <property type="component" value="Chromosome"/>
</dbReference>
<keyword evidence="7" id="KW-0378">Hydrolase</keyword>
<name>A0A3S4TB17_9ACTO</name>
<evidence type="ECO:0000313" key="8">
    <source>
        <dbReference type="Proteomes" id="UP000266895"/>
    </source>
</evidence>
<evidence type="ECO:0000259" key="6">
    <source>
        <dbReference type="PROSITE" id="PS50893"/>
    </source>
</evidence>
<feature type="region of interest" description="Disordered" evidence="5">
    <location>
        <begin position="249"/>
        <end position="272"/>
    </location>
</feature>
<organism evidence="7 8">
    <name type="scientific">Actinomyces howellii</name>
    <dbReference type="NCBI Taxonomy" id="52771"/>
    <lineage>
        <taxon>Bacteria</taxon>
        <taxon>Bacillati</taxon>
        <taxon>Actinomycetota</taxon>
        <taxon>Actinomycetes</taxon>
        <taxon>Actinomycetales</taxon>
        <taxon>Actinomycetaceae</taxon>
        <taxon>Actinomyces</taxon>
    </lineage>
</organism>
<sequence length="272" mass="29020">MSEPALEVTGLTRSYPEASGRRTVLHEVDLTVPQGSSVALLGRSGCGKTTLLKALLLIDRPGRTDTGTIRLDGRVVRRPRLGSAALRPYRRAVQCVPQDPAAGLDPRRDVLSQVTGAMATLGVPGARQDHEATAVGLLSALDLPRESWRRRPHEISGGQAQRLAIARALAPGPRYLLLDEPVSGLDPRRRHQVLDLLAGLVDDGGLCVPDPSPRPGVLIVSHDLAAVARVCDRAVVMDGGRIVEDVPTTGLLESPTHPTARALRDALPRMPV</sequence>
<dbReference type="InterPro" id="IPR017871">
    <property type="entry name" value="ABC_transporter-like_CS"/>
</dbReference>
<evidence type="ECO:0000256" key="3">
    <source>
        <dbReference type="ARBA" id="ARBA00022741"/>
    </source>
</evidence>
<feature type="compositionally biased region" description="Basic and acidic residues" evidence="5">
    <location>
        <begin position="262"/>
        <end position="272"/>
    </location>
</feature>
<evidence type="ECO:0000256" key="5">
    <source>
        <dbReference type="SAM" id="MobiDB-lite"/>
    </source>
</evidence>
<comment type="similarity">
    <text evidence="1">Belongs to the ABC transporter superfamily.</text>
</comment>
<dbReference type="PROSITE" id="PS00211">
    <property type="entry name" value="ABC_TRANSPORTER_1"/>
    <property type="match status" value="1"/>
</dbReference>
<dbReference type="EMBL" id="LR134350">
    <property type="protein sequence ID" value="VEG29730.1"/>
    <property type="molecule type" value="Genomic_DNA"/>
</dbReference>
<dbReference type="GO" id="GO:0055085">
    <property type="term" value="P:transmembrane transport"/>
    <property type="evidence" value="ECO:0007669"/>
    <property type="project" value="UniProtKB-ARBA"/>
</dbReference>
<keyword evidence="2" id="KW-0813">Transport</keyword>
<feature type="domain" description="ABC transporter" evidence="6">
    <location>
        <begin position="6"/>
        <end position="264"/>
    </location>
</feature>
<proteinExistence type="inferred from homology"/>
<dbReference type="EC" id="3.6.3.-" evidence="7"/>
<dbReference type="Gene3D" id="3.40.50.300">
    <property type="entry name" value="P-loop containing nucleotide triphosphate hydrolases"/>
    <property type="match status" value="1"/>
</dbReference>
<evidence type="ECO:0000256" key="1">
    <source>
        <dbReference type="ARBA" id="ARBA00005417"/>
    </source>
</evidence>
<keyword evidence="8" id="KW-1185">Reference proteome</keyword>
<dbReference type="PANTHER" id="PTHR43776:SF7">
    <property type="entry name" value="D,D-DIPEPTIDE TRANSPORT ATP-BINDING PROTEIN DDPF-RELATED"/>
    <property type="match status" value="1"/>
</dbReference>
<dbReference type="AlphaFoldDB" id="A0A3S4TB17"/>
<dbReference type="InterPro" id="IPR003439">
    <property type="entry name" value="ABC_transporter-like_ATP-bd"/>
</dbReference>
<evidence type="ECO:0000256" key="2">
    <source>
        <dbReference type="ARBA" id="ARBA00022448"/>
    </source>
</evidence>
<dbReference type="GO" id="GO:0005524">
    <property type="term" value="F:ATP binding"/>
    <property type="evidence" value="ECO:0007669"/>
    <property type="project" value="UniProtKB-KW"/>
</dbReference>
<dbReference type="SMART" id="SM00382">
    <property type="entry name" value="AAA"/>
    <property type="match status" value="1"/>
</dbReference>
<dbReference type="InterPro" id="IPR003593">
    <property type="entry name" value="AAA+_ATPase"/>
</dbReference>
<dbReference type="KEGG" id="ahw:NCTC11636_02199"/>
<gene>
    <name evidence="7" type="primary">gsiA_2</name>
    <name evidence="7" type="ORF">NCTC11636_02199</name>
</gene>
<dbReference type="GO" id="GO:0016887">
    <property type="term" value="F:ATP hydrolysis activity"/>
    <property type="evidence" value="ECO:0007669"/>
    <property type="project" value="InterPro"/>
</dbReference>
<dbReference type="PROSITE" id="PS50893">
    <property type="entry name" value="ABC_TRANSPORTER_2"/>
    <property type="match status" value="1"/>
</dbReference>
<dbReference type="InterPro" id="IPR027417">
    <property type="entry name" value="P-loop_NTPase"/>
</dbReference>
<reference evidence="7 8" key="1">
    <citation type="submission" date="2018-12" db="EMBL/GenBank/DDBJ databases">
        <authorList>
            <consortium name="Pathogen Informatics"/>
        </authorList>
    </citation>
    <scope>NUCLEOTIDE SEQUENCE [LARGE SCALE GENOMIC DNA]</scope>
    <source>
        <strain evidence="7 8">NCTC11636</strain>
    </source>
</reference>
<dbReference type="SUPFAM" id="SSF52540">
    <property type="entry name" value="P-loop containing nucleoside triphosphate hydrolases"/>
    <property type="match status" value="1"/>
</dbReference>
<dbReference type="RefSeq" id="WP_170174825.1">
    <property type="nucleotide sequence ID" value="NZ_LR134350.1"/>
</dbReference>
<evidence type="ECO:0000256" key="4">
    <source>
        <dbReference type="ARBA" id="ARBA00022840"/>
    </source>
</evidence>
<dbReference type="Pfam" id="PF00005">
    <property type="entry name" value="ABC_tran"/>
    <property type="match status" value="1"/>
</dbReference>
<dbReference type="InterPro" id="IPR050319">
    <property type="entry name" value="ABC_transp_ATP-bind"/>
</dbReference>
<evidence type="ECO:0000313" key="7">
    <source>
        <dbReference type="EMBL" id="VEG29730.1"/>
    </source>
</evidence>
<keyword evidence="4 7" id="KW-0067">ATP-binding</keyword>
<accession>A0A3S4TB17</accession>
<protein>
    <submittedName>
        <fullName evidence="7">Glutathione import ATP-binding protein GsiA</fullName>
        <ecNumber evidence="7">3.6.3.-</ecNumber>
    </submittedName>
</protein>
<keyword evidence="3" id="KW-0547">Nucleotide-binding</keyword>